<organism evidence="2 3">
    <name type="scientific">Aerophototrophica crusticola</name>
    <dbReference type="NCBI Taxonomy" id="1709002"/>
    <lineage>
        <taxon>Bacteria</taxon>
        <taxon>Pseudomonadati</taxon>
        <taxon>Pseudomonadota</taxon>
        <taxon>Alphaproteobacteria</taxon>
        <taxon>Rhodospirillales</taxon>
        <taxon>Rhodospirillaceae</taxon>
        <taxon>Aerophototrophica</taxon>
    </lineage>
</organism>
<evidence type="ECO:0008006" key="4">
    <source>
        <dbReference type="Google" id="ProtNLM"/>
    </source>
</evidence>
<dbReference type="Pfam" id="PF06776">
    <property type="entry name" value="IalB"/>
    <property type="match status" value="1"/>
</dbReference>
<dbReference type="KEGG" id="acru:HHL28_16550"/>
<keyword evidence="3" id="KW-1185">Reference proteome</keyword>
<dbReference type="InterPro" id="IPR010642">
    <property type="entry name" value="Invasion_prot_B"/>
</dbReference>
<evidence type="ECO:0000313" key="2">
    <source>
        <dbReference type="EMBL" id="QJE74463.1"/>
    </source>
</evidence>
<evidence type="ECO:0000313" key="3">
    <source>
        <dbReference type="Proteomes" id="UP000501891"/>
    </source>
</evidence>
<dbReference type="AlphaFoldDB" id="A0A858RBI0"/>
<keyword evidence="1" id="KW-0732">Signal</keyword>
<sequence>MTRTRPAPALLPALALCAALSGWSMPARAEEPKLIGSFRDWNAFMLEEPGGRVCWMASRPKKQEGDFAKRGDVFALITHRPHERSLDVVSVIAGYAFAPDTTVTLEVGRQTWKLFVDGETAWAREETTDRAISQAIRQGTTMVVRGTSSRGTRTADTYSLAGTGAAYQAMNKACSVEGR</sequence>
<proteinExistence type="predicted"/>
<evidence type="ECO:0000256" key="1">
    <source>
        <dbReference type="SAM" id="SignalP"/>
    </source>
</evidence>
<name>A0A858RBI0_9PROT</name>
<feature type="signal peptide" evidence="1">
    <location>
        <begin position="1"/>
        <end position="29"/>
    </location>
</feature>
<accession>A0A858RBI0</accession>
<dbReference type="EMBL" id="CP051775">
    <property type="protein sequence ID" value="QJE74463.1"/>
    <property type="molecule type" value="Genomic_DNA"/>
</dbReference>
<dbReference type="Proteomes" id="UP000501891">
    <property type="component" value="Chromosome"/>
</dbReference>
<protein>
    <recommendedName>
        <fullName evidence="4">Invasion associated locus B family protein</fullName>
    </recommendedName>
</protein>
<gene>
    <name evidence="2" type="ORF">HHL28_16550</name>
</gene>
<feature type="chain" id="PRO_5032475970" description="Invasion associated locus B family protein" evidence="1">
    <location>
        <begin position="30"/>
        <end position="179"/>
    </location>
</feature>
<reference evidence="2" key="1">
    <citation type="submission" date="2020-04" db="EMBL/GenBank/DDBJ databases">
        <title>A desert anoxygenic phototrophic bacterium fixes CO2 using RubisCO under aerobic conditions.</title>
        <authorList>
            <person name="Tang K."/>
        </authorList>
    </citation>
    <scope>NUCLEOTIDE SEQUENCE [LARGE SCALE GENOMIC DNA]</scope>
    <source>
        <strain evidence="2">MIMtkB3</strain>
    </source>
</reference>